<name>A0A4Q1KR65_9CELL</name>
<feature type="transmembrane region" description="Helical" evidence="2">
    <location>
        <begin position="122"/>
        <end position="144"/>
    </location>
</feature>
<feature type="transmembrane region" description="Helical" evidence="2">
    <location>
        <begin position="156"/>
        <end position="176"/>
    </location>
</feature>
<organism evidence="4 5">
    <name type="scientific">Oerskovia turbata</name>
    <dbReference type="NCBI Taxonomy" id="1713"/>
    <lineage>
        <taxon>Bacteria</taxon>
        <taxon>Bacillati</taxon>
        <taxon>Actinomycetota</taxon>
        <taxon>Actinomycetes</taxon>
        <taxon>Micrococcales</taxon>
        <taxon>Cellulomonadaceae</taxon>
        <taxon>Oerskovia</taxon>
    </lineage>
</organism>
<dbReference type="Proteomes" id="UP000289805">
    <property type="component" value="Unassembled WGS sequence"/>
</dbReference>
<keyword evidence="2" id="KW-0472">Membrane</keyword>
<feature type="transmembrane region" description="Helical" evidence="2">
    <location>
        <begin position="75"/>
        <end position="93"/>
    </location>
</feature>
<keyword evidence="2" id="KW-1133">Transmembrane helix</keyword>
<evidence type="ECO:0000313" key="4">
    <source>
        <dbReference type="EMBL" id="RXR32020.1"/>
    </source>
</evidence>
<evidence type="ECO:0000313" key="6">
    <source>
        <dbReference type="Proteomes" id="UP000290517"/>
    </source>
</evidence>
<evidence type="ECO:0000256" key="2">
    <source>
        <dbReference type="SAM" id="Phobius"/>
    </source>
</evidence>
<feature type="transmembrane region" description="Helical" evidence="2">
    <location>
        <begin position="6"/>
        <end position="24"/>
    </location>
</feature>
<reference evidence="5 6" key="1">
    <citation type="submission" date="2019-01" db="EMBL/GenBank/DDBJ databases">
        <title>Oerskovia turbata Genome sequencing and assembly.</title>
        <authorList>
            <person name="Dou T."/>
        </authorList>
    </citation>
    <scope>NUCLEOTIDE SEQUENCE [LARGE SCALE GENOMIC DNA]</scope>
    <source>
        <strain evidence="4 5">JCM12123</strain>
        <strain evidence="3 6">JCM3160</strain>
    </source>
</reference>
<protein>
    <submittedName>
        <fullName evidence="4">Uncharacterized protein</fullName>
    </submittedName>
</protein>
<evidence type="ECO:0000313" key="3">
    <source>
        <dbReference type="EMBL" id="RXR22684.1"/>
    </source>
</evidence>
<comment type="caution">
    <text evidence="4">The sequence shown here is derived from an EMBL/GenBank/DDBJ whole genome shotgun (WGS) entry which is preliminary data.</text>
</comment>
<dbReference type="AlphaFoldDB" id="A0A4Q1KR65"/>
<keyword evidence="2" id="KW-0812">Transmembrane</keyword>
<dbReference type="Proteomes" id="UP000290517">
    <property type="component" value="Unassembled WGS sequence"/>
</dbReference>
<feature type="region of interest" description="Disordered" evidence="1">
    <location>
        <begin position="404"/>
        <end position="430"/>
    </location>
</feature>
<keyword evidence="6" id="KW-1185">Reference proteome</keyword>
<feature type="transmembrane region" description="Helical" evidence="2">
    <location>
        <begin position="196"/>
        <end position="215"/>
    </location>
</feature>
<evidence type="ECO:0000313" key="5">
    <source>
        <dbReference type="Proteomes" id="UP000289805"/>
    </source>
</evidence>
<sequence>MLNSREWAILTLLIIFAVVVLSIPSTRKHVPQLLRGASSGAIVIPLVALTVWVAALVIGASHLGLWNSGLVKDTVVWFVVSGFGTIFAALSAAKRDRYFATAIKQAVGMAVFIQYAMNLRTFNYLVEVMLQLGLILLVALIAFSERDPRHMSARRLLVTLNVLVGLTLITLTVRQLTANLETLDVRQTLLGLALSIWLPLGILPFVWLLALYLSYDTLLRRLRMPIFGVPAPLKTRVATVVALGPDLRTAHDLSNRHDDLQVIARTGTWRETWDAVRVYRRQRDRRRAQPALAAQRLRRFAGVRGVDLDGRQLDQRELGETREALQWLALCHMGHHRNRGRYRADLLHVLGDFPQKGLPPDHGIQMTVTKGGRSWHAWRRTPSGLVLGIGARSDPSAHWFYAGMQPPGGPPPDGRQWEQGASSAPDWRFR</sequence>
<proteinExistence type="predicted"/>
<accession>A0A4Q1KR65</accession>
<evidence type="ECO:0000256" key="1">
    <source>
        <dbReference type="SAM" id="MobiDB-lite"/>
    </source>
</evidence>
<dbReference type="EMBL" id="SDJQ01000020">
    <property type="protein sequence ID" value="RXR32020.1"/>
    <property type="molecule type" value="Genomic_DNA"/>
</dbReference>
<dbReference type="RefSeq" id="WP_030152422.1">
    <property type="nucleotide sequence ID" value="NZ_JOFV01000014.1"/>
</dbReference>
<dbReference type="EMBL" id="SDJR01000012">
    <property type="protein sequence ID" value="RXR22684.1"/>
    <property type="molecule type" value="Genomic_DNA"/>
</dbReference>
<gene>
    <name evidence="3" type="ORF">EQW73_15820</name>
    <name evidence="4" type="ORF">EQW78_14920</name>
</gene>
<feature type="transmembrane region" description="Helical" evidence="2">
    <location>
        <begin position="36"/>
        <end position="63"/>
    </location>
</feature>
<dbReference type="OrthoDB" id="5096100at2"/>